<keyword evidence="2" id="KW-0812">Transmembrane</keyword>
<feature type="region of interest" description="Disordered" evidence="1">
    <location>
        <begin position="104"/>
        <end position="187"/>
    </location>
</feature>
<name>A0ABV3DC50_9ACTN</name>
<dbReference type="RefSeq" id="WP_358350624.1">
    <property type="nucleotide sequence ID" value="NZ_JBEZFP010000013.1"/>
</dbReference>
<evidence type="ECO:0000256" key="2">
    <source>
        <dbReference type="SAM" id="Phobius"/>
    </source>
</evidence>
<accession>A0ABV3DC50</accession>
<proteinExistence type="predicted"/>
<dbReference type="EMBL" id="JBEZFP010000013">
    <property type="protein sequence ID" value="MEU8133328.1"/>
    <property type="molecule type" value="Genomic_DNA"/>
</dbReference>
<sequence>MTSDQADSAAVRDSSRAPTSRTPFVLLMVLLLGGGLLGLLLLNTALNQGSFEQSRLKKQNARLSDEEQALRRELEAVSAPGELARKAEELGMVPGTTPVFIDPVTGQVLGSPKPASPRPTPTLVPPPAVLPGVSPAPAATTPGAVPATGTAPPAVPQATPQTTPQATGQAPAAGPQAGATGQAPPPR</sequence>
<evidence type="ECO:0000256" key="1">
    <source>
        <dbReference type="SAM" id="MobiDB-lite"/>
    </source>
</evidence>
<feature type="compositionally biased region" description="Low complexity" evidence="1">
    <location>
        <begin position="130"/>
        <end position="187"/>
    </location>
</feature>
<dbReference type="Proteomes" id="UP001551482">
    <property type="component" value="Unassembled WGS sequence"/>
</dbReference>
<keyword evidence="4" id="KW-1185">Reference proteome</keyword>
<evidence type="ECO:0000313" key="4">
    <source>
        <dbReference type="Proteomes" id="UP001551482"/>
    </source>
</evidence>
<protein>
    <recommendedName>
        <fullName evidence="5">Cell division protein FtsL</fullName>
    </recommendedName>
</protein>
<reference evidence="3 4" key="1">
    <citation type="submission" date="2024-06" db="EMBL/GenBank/DDBJ databases">
        <title>The Natural Products Discovery Center: Release of the First 8490 Sequenced Strains for Exploring Actinobacteria Biosynthetic Diversity.</title>
        <authorList>
            <person name="Kalkreuter E."/>
            <person name="Kautsar S.A."/>
            <person name="Yang D."/>
            <person name="Bader C.D."/>
            <person name="Teijaro C.N."/>
            <person name="Fluegel L."/>
            <person name="Davis C.M."/>
            <person name="Simpson J.R."/>
            <person name="Lauterbach L."/>
            <person name="Steele A.D."/>
            <person name="Gui C."/>
            <person name="Meng S."/>
            <person name="Li G."/>
            <person name="Viehrig K."/>
            <person name="Ye F."/>
            <person name="Su P."/>
            <person name="Kiefer A.F."/>
            <person name="Nichols A."/>
            <person name="Cepeda A.J."/>
            <person name="Yan W."/>
            <person name="Fan B."/>
            <person name="Jiang Y."/>
            <person name="Adhikari A."/>
            <person name="Zheng C.-J."/>
            <person name="Schuster L."/>
            <person name="Cowan T.M."/>
            <person name="Smanski M.J."/>
            <person name="Chevrette M.G."/>
            <person name="De Carvalho L.P.S."/>
            <person name="Shen B."/>
        </authorList>
    </citation>
    <scope>NUCLEOTIDE SEQUENCE [LARGE SCALE GENOMIC DNA]</scope>
    <source>
        <strain evidence="3 4">NPDC048946</strain>
    </source>
</reference>
<keyword evidence="2" id="KW-0472">Membrane</keyword>
<feature type="transmembrane region" description="Helical" evidence="2">
    <location>
        <begin position="24"/>
        <end position="46"/>
    </location>
</feature>
<keyword evidence="2" id="KW-1133">Transmembrane helix</keyword>
<comment type="caution">
    <text evidence="3">The sequence shown here is derived from an EMBL/GenBank/DDBJ whole genome shotgun (WGS) entry which is preliminary data.</text>
</comment>
<feature type="compositionally biased region" description="Pro residues" evidence="1">
    <location>
        <begin position="114"/>
        <end position="129"/>
    </location>
</feature>
<gene>
    <name evidence="3" type="ORF">AB0C36_07450</name>
</gene>
<evidence type="ECO:0008006" key="5">
    <source>
        <dbReference type="Google" id="ProtNLM"/>
    </source>
</evidence>
<evidence type="ECO:0000313" key="3">
    <source>
        <dbReference type="EMBL" id="MEU8133328.1"/>
    </source>
</evidence>
<organism evidence="3 4">
    <name type="scientific">Streptodolium elevatio</name>
    <dbReference type="NCBI Taxonomy" id="3157996"/>
    <lineage>
        <taxon>Bacteria</taxon>
        <taxon>Bacillati</taxon>
        <taxon>Actinomycetota</taxon>
        <taxon>Actinomycetes</taxon>
        <taxon>Kitasatosporales</taxon>
        <taxon>Streptomycetaceae</taxon>
        <taxon>Streptodolium</taxon>
    </lineage>
</organism>